<dbReference type="InterPro" id="IPR004316">
    <property type="entry name" value="SWEET_rpt"/>
</dbReference>
<keyword evidence="9" id="KW-0677">Repeat</keyword>
<feature type="transmembrane region" description="Helical" evidence="16">
    <location>
        <begin position="436"/>
        <end position="454"/>
    </location>
</feature>
<name>A0A7J6X4A7_THATH</name>
<dbReference type="CDD" id="cd11043">
    <property type="entry name" value="CYP90-like"/>
    <property type="match status" value="1"/>
</dbReference>
<keyword evidence="7 16" id="KW-0812">Transmembrane</keyword>
<dbReference type="PROSITE" id="PS00086">
    <property type="entry name" value="CYTOCHROME_P450"/>
    <property type="match status" value="1"/>
</dbReference>
<dbReference type="Gene3D" id="1.10.630.10">
    <property type="entry name" value="Cytochrome P450"/>
    <property type="match status" value="1"/>
</dbReference>
<evidence type="ECO:0000256" key="4">
    <source>
        <dbReference type="ARBA" id="ARBA00010617"/>
    </source>
</evidence>
<dbReference type="InterPro" id="IPR036396">
    <property type="entry name" value="Cyt_P450_sf"/>
</dbReference>
<dbReference type="InterPro" id="IPR001128">
    <property type="entry name" value="Cyt_P450"/>
</dbReference>
<dbReference type="SUPFAM" id="SSF48264">
    <property type="entry name" value="Cytochrome P450"/>
    <property type="match status" value="1"/>
</dbReference>
<comment type="subcellular location">
    <subcellularLocation>
        <location evidence="2">Endomembrane system</location>
        <topology evidence="2">Multi-pass membrane protein</topology>
    </subcellularLocation>
</comment>
<keyword evidence="18" id="KW-1185">Reference proteome</keyword>
<evidence type="ECO:0000256" key="12">
    <source>
        <dbReference type="ARBA" id="ARBA00023004"/>
    </source>
</evidence>
<feature type="transmembrane region" description="Helical" evidence="16">
    <location>
        <begin position="572"/>
        <end position="592"/>
    </location>
</feature>
<keyword evidence="13 16" id="KW-0472">Membrane</keyword>
<evidence type="ECO:0000256" key="5">
    <source>
        <dbReference type="ARBA" id="ARBA00022448"/>
    </source>
</evidence>
<evidence type="ECO:0000256" key="11">
    <source>
        <dbReference type="ARBA" id="ARBA00023002"/>
    </source>
</evidence>
<gene>
    <name evidence="17" type="ORF">FRX31_005863</name>
</gene>
<comment type="similarity">
    <text evidence="3">Belongs to the SWEET sugar transporter family.</text>
</comment>
<evidence type="ECO:0000256" key="15">
    <source>
        <dbReference type="RuleBase" id="RU000461"/>
    </source>
</evidence>
<dbReference type="GO" id="GO:0005506">
    <property type="term" value="F:iron ion binding"/>
    <property type="evidence" value="ECO:0007669"/>
    <property type="project" value="InterPro"/>
</dbReference>
<keyword evidence="5" id="KW-0813">Transport</keyword>
<evidence type="ECO:0000313" key="18">
    <source>
        <dbReference type="Proteomes" id="UP000554482"/>
    </source>
</evidence>
<dbReference type="PRINTS" id="PR00385">
    <property type="entry name" value="P450"/>
</dbReference>
<feature type="transmembrane region" description="Helical" evidence="16">
    <location>
        <begin position="485"/>
        <end position="506"/>
    </location>
</feature>
<feature type="transmembrane region" description="Helical" evidence="16">
    <location>
        <begin position="6"/>
        <end position="26"/>
    </location>
</feature>
<feature type="transmembrane region" description="Helical" evidence="16">
    <location>
        <begin position="541"/>
        <end position="565"/>
    </location>
</feature>
<keyword evidence="8 14" id="KW-0479">Metal-binding</keyword>
<evidence type="ECO:0000256" key="14">
    <source>
        <dbReference type="PIRSR" id="PIRSR602401-1"/>
    </source>
</evidence>
<dbReference type="EMBL" id="JABWDY010005306">
    <property type="protein sequence ID" value="KAF5204549.1"/>
    <property type="molecule type" value="Genomic_DNA"/>
</dbReference>
<dbReference type="OrthoDB" id="442633at2759"/>
<dbReference type="GO" id="GO:0004497">
    <property type="term" value="F:monooxygenase activity"/>
    <property type="evidence" value="ECO:0007669"/>
    <property type="project" value="UniProtKB-KW"/>
</dbReference>
<dbReference type="InterPro" id="IPR017972">
    <property type="entry name" value="Cyt_P450_CS"/>
</dbReference>
<evidence type="ECO:0000256" key="13">
    <source>
        <dbReference type="ARBA" id="ARBA00023136"/>
    </source>
</evidence>
<keyword evidence="14 15" id="KW-0349">Heme</keyword>
<dbReference type="Proteomes" id="UP000554482">
    <property type="component" value="Unassembled WGS sequence"/>
</dbReference>
<accession>A0A7J6X4A7</accession>
<reference evidence="17 18" key="1">
    <citation type="submission" date="2020-06" db="EMBL/GenBank/DDBJ databases">
        <title>Transcriptomic and genomic resources for Thalictrum thalictroides and T. hernandezii: Facilitating candidate gene discovery in an emerging model plant lineage.</title>
        <authorList>
            <person name="Arias T."/>
            <person name="Riano-Pachon D.M."/>
            <person name="Di Stilio V.S."/>
        </authorList>
    </citation>
    <scope>NUCLEOTIDE SEQUENCE [LARGE SCALE GENOMIC DNA]</scope>
    <source>
        <strain evidence="18">cv. WT478/WT964</strain>
        <tissue evidence="17">Leaves</tissue>
    </source>
</reference>
<evidence type="ECO:0000256" key="16">
    <source>
        <dbReference type="SAM" id="Phobius"/>
    </source>
</evidence>
<feature type="transmembrane region" description="Helical" evidence="16">
    <location>
        <begin position="661"/>
        <end position="684"/>
    </location>
</feature>
<dbReference type="FunFam" id="1.10.630.10:FF:000022">
    <property type="entry name" value="Taxadiene 5-alpha hydroxylase"/>
    <property type="match status" value="1"/>
</dbReference>
<dbReference type="FunFam" id="1.20.1280.290:FF:000001">
    <property type="entry name" value="Bidirectional sugar transporter SWEET"/>
    <property type="match status" value="1"/>
</dbReference>
<feature type="transmembrane region" description="Helical" evidence="16">
    <location>
        <begin position="604"/>
        <end position="628"/>
    </location>
</feature>
<comment type="cofactor">
    <cofactor evidence="1 14">
        <name>heme</name>
        <dbReference type="ChEBI" id="CHEBI:30413"/>
    </cofactor>
</comment>
<protein>
    <submittedName>
        <fullName evidence="17">Cytochrome p450</fullName>
    </submittedName>
</protein>
<dbReference type="Pfam" id="PF00067">
    <property type="entry name" value="p450"/>
    <property type="match status" value="1"/>
</dbReference>
<dbReference type="FunFam" id="1.20.1280.290:FF:000002">
    <property type="entry name" value="Bidirectional sugar transporter SWEET"/>
    <property type="match status" value="1"/>
</dbReference>
<sequence length="699" mass="79547">MALDMSFVVSFLLSLLALMLSIKTLIQKRKNNSMKNKKKLPPGEMGLPWIGETYEFYKAQRSNKLFEEFVEPRKTRYGNIFKTRLMGSPTVVVNGAFANRFFLSNEFKLVVSSWPSASVQLMGPNSIMEKQGDQHRRLRGIVSSSLTCTGLESLVPKICSSVEMHLKRHWQGLGTISLFRSTKMLTFSIVFECLLGIQVEHGMLEMFERVLEGVFTIPVDCPGTTFWRAKRARLEIEEMLVDVIRKKRKEIEESVELKHKEGVLLSGLVAGLIKGEISEAEVIDNVVLLVFAAHDTTSFAIAMVCRMLAHHPKCYARLLQEHMEIKKSKNVGETLTLEDTKKMKYTWQVARESIRLFPPIFGSFRKAIVDIEYEGYIIPKGWKVLWTTYGSHYNEEYFTDPKSFDPSRFDEPIAPYVYVPFGGGPRICAGYQLAKFNILIFLHYMVTMYDWSLVHPDEPITMDPLPFPCHGMPIKISPKLDVTGVAGNLFAFVLFMSPIPTFQRIIRNKSTEQFSGMPYIYSLLNCLICLWYGLPFVMPDIILVATVNSVGAVFQLIYVTIFIIYAEQAKKVKMLGMLLAVFGICTLIALVSMKSFDPYSRQLFVGYISMASLVSMFASPLFIINLVIRTRSVEFMPFYLSLSTFLMSISFFAYGMLKSDLFIYVPNGIGALLGVVQLVLYTYYHGISIDESREPLLLR</sequence>
<dbReference type="GO" id="GO:0012505">
    <property type="term" value="C:endomembrane system"/>
    <property type="evidence" value="ECO:0007669"/>
    <property type="project" value="UniProtKB-SubCell"/>
</dbReference>
<feature type="transmembrane region" description="Helical" evidence="16">
    <location>
        <begin position="518"/>
        <end position="535"/>
    </location>
</feature>
<keyword evidence="6" id="KW-0762">Sugar transport</keyword>
<evidence type="ECO:0000256" key="1">
    <source>
        <dbReference type="ARBA" id="ARBA00001971"/>
    </source>
</evidence>
<dbReference type="GO" id="GO:0044550">
    <property type="term" value="P:secondary metabolite biosynthetic process"/>
    <property type="evidence" value="ECO:0007669"/>
    <property type="project" value="UniProtKB-ARBA"/>
</dbReference>
<evidence type="ECO:0000256" key="2">
    <source>
        <dbReference type="ARBA" id="ARBA00004127"/>
    </source>
</evidence>
<dbReference type="GO" id="GO:0016020">
    <property type="term" value="C:membrane"/>
    <property type="evidence" value="ECO:0007669"/>
    <property type="project" value="InterPro"/>
</dbReference>
<dbReference type="AlphaFoldDB" id="A0A7J6X4A7"/>
<feature type="transmembrane region" description="Helical" evidence="16">
    <location>
        <begin position="635"/>
        <end position="655"/>
    </location>
</feature>
<dbReference type="GO" id="GO:0016705">
    <property type="term" value="F:oxidoreductase activity, acting on paired donors, with incorporation or reduction of molecular oxygen"/>
    <property type="evidence" value="ECO:0007669"/>
    <property type="project" value="InterPro"/>
</dbReference>
<feature type="binding site" description="axial binding residue" evidence="14">
    <location>
        <position position="428"/>
    </location>
    <ligand>
        <name>heme</name>
        <dbReference type="ChEBI" id="CHEBI:30413"/>
    </ligand>
    <ligandPart>
        <name>Fe</name>
        <dbReference type="ChEBI" id="CHEBI:18248"/>
    </ligandPart>
</feature>
<evidence type="ECO:0000256" key="3">
    <source>
        <dbReference type="ARBA" id="ARBA00007809"/>
    </source>
</evidence>
<keyword evidence="15" id="KW-0503">Monooxygenase</keyword>
<dbReference type="PANTHER" id="PTHR24286">
    <property type="entry name" value="CYTOCHROME P450 26"/>
    <property type="match status" value="1"/>
</dbReference>
<dbReference type="Gene3D" id="1.20.1280.290">
    <property type="match status" value="2"/>
</dbReference>
<dbReference type="PRINTS" id="PR00463">
    <property type="entry name" value="EP450I"/>
</dbReference>
<comment type="caution">
    <text evidence="17">The sequence shown here is derived from an EMBL/GenBank/DDBJ whole genome shotgun (WGS) entry which is preliminary data.</text>
</comment>
<evidence type="ECO:0000256" key="9">
    <source>
        <dbReference type="ARBA" id="ARBA00022737"/>
    </source>
</evidence>
<dbReference type="GO" id="GO:0020037">
    <property type="term" value="F:heme binding"/>
    <property type="evidence" value="ECO:0007669"/>
    <property type="project" value="InterPro"/>
</dbReference>
<evidence type="ECO:0000256" key="6">
    <source>
        <dbReference type="ARBA" id="ARBA00022597"/>
    </source>
</evidence>
<evidence type="ECO:0000256" key="8">
    <source>
        <dbReference type="ARBA" id="ARBA00022723"/>
    </source>
</evidence>
<evidence type="ECO:0000313" key="17">
    <source>
        <dbReference type="EMBL" id="KAF5204549.1"/>
    </source>
</evidence>
<keyword evidence="10 16" id="KW-1133">Transmembrane helix</keyword>
<evidence type="ECO:0000256" key="7">
    <source>
        <dbReference type="ARBA" id="ARBA00022692"/>
    </source>
</evidence>
<keyword evidence="12 14" id="KW-0408">Iron</keyword>
<comment type="similarity">
    <text evidence="4 15">Belongs to the cytochrome P450 family.</text>
</comment>
<proteinExistence type="inferred from homology"/>
<keyword evidence="11 15" id="KW-0560">Oxidoreductase</keyword>
<dbReference type="Pfam" id="PF03083">
    <property type="entry name" value="MtN3_slv"/>
    <property type="match status" value="2"/>
</dbReference>
<organism evidence="17 18">
    <name type="scientific">Thalictrum thalictroides</name>
    <name type="common">Rue-anemone</name>
    <name type="synonym">Anemone thalictroides</name>
    <dbReference type="NCBI Taxonomy" id="46969"/>
    <lineage>
        <taxon>Eukaryota</taxon>
        <taxon>Viridiplantae</taxon>
        <taxon>Streptophyta</taxon>
        <taxon>Embryophyta</taxon>
        <taxon>Tracheophyta</taxon>
        <taxon>Spermatophyta</taxon>
        <taxon>Magnoliopsida</taxon>
        <taxon>Ranunculales</taxon>
        <taxon>Ranunculaceae</taxon>
        <taxon>Thalictroideae</taxon>
        <taxon>Thalictrum</taxon>
    </lineage>
</organism>
<evidence type="ECO:0000256" key="10">
    <source>
        <dbReference type="ARBA" id="ARBA00022989"/>
    </source>
</evidence>
<dbReference type="PANTHER" id="PTHR24286:SF221">
    <property type="entry name" value="TAXADIENE 5-ALPHA HYDROXYLASE"/>
    <property type="match status" value="1"/>
</dbReference>
<dbReference type="GO" id="GO:0016125">
    <property type="term" value="P:sterol metabolic process"/>
    <property type="evidence" value="ECO:0007669"/>
    <property type="project" value="TreeGrafter"/>
</dbReference>
<dbReference type="InterPro" id="IPR002401">
    <property type="entry name" value="Cyt_P450_E_grp-I"/>
</dbReference>